<dbReference type="CDD" id="cd06423">
    <property type="entry name" value="CESA_like"/>
    <property type="match status" value="1"/>
</dbReference>
<name>A0ABU3D715_9FLAO</name>
<dbReference type="PANTHER" id="PTHR43630:SF1">
    <property type="entry name" value="POLY-BETA-1,6-N-ACETYL-D-GLUCOSAMINE SYNTHASE"/>
    <property type="match status" value="1"/>
</dbReference>
<evidence type="ECO:0000256" key="1">
    <source>
        <dbReference type="ARBA" id="ARBA00006739"/>
    </source>
</evidence>
<keyword evidence="6" id="KW-1185">Reference proteome</keyword>
<comment type="similarity">
    <text evidence="1">Belongs to the glycosyltransferase 2 family.</text>
</comment>
<dbReference type="EMBL" id="JAVRHK010000007">
    <property type="protein sequence ID" value="MDT0677150.1"/>
    <property type="molecule type" value="Genomic_DNA"/>
</dbReference>
<evidence type="ECO:0000313" key="6">
    <source>
        <dbReference type="Proteomes" id="UP001262582"/>
    </source>
</evidence>
<dbReference type="Proteomes" id="UP001262582">
    <property type="component" value="Unassembled WGS sequence"/>
</dbReference>
<evidence type="ECO:0000259" key="4">
    <source>
        <dbReference type="Pfam" id="PF00535"/>
    </source>
</evidence>
<organism evidence="5 6">
    <name type="scientific">Autumnicola musiva</name>
    <dbReference type="NCBI Taxonomy" id="3075589"/>
    <lineage>
        <taxon>Bacteria</taxon>
        <taxon>Pseudomonadati</taxon>
        <taxon>Bacteroidota</taxon>
        <taxon>Flavobacteriia</taxon>
        <taxon>Flavobacteriales</taxon>
        <taxon>Flavobacteriaceae</taxon>
        <taxon>Autumnicola</taxon>
    </lineage>
</organism>
<keyword evidence="2" id="KW-0328">Glycosyltransferase</keyword>
<protein>
    <submittedName>
        <fullName evidence="5">Glycosyltransferase family 2 protein</fullName>
    </submittedName>
</protein>
<dbReference type="Pfam" id="PF00535">
    <property type="entry name" value="Glycos_transf_2"/>
    <property type="match status" value="1"/>
</dbReference>
<feature type="domain" description="Glycosyltransferase 2-like" evidence="4">
    <location>
        <begin position="5"/>
        <end position="132"/>
    </location>
</feature>
<dbReference type="InterPro" id="IPR001173">
    <property type="entry name" value="Glyco_trans_2-like"/>
</dbReference>
<evidence type="ECO:0000256" key="3">
    <source>
        <dbReference type="ARBA" id="ARBA00022679"/>
    </source>
</evidence>
<evidence type="ECO:0000256" key="2">
    <source>
        <dbReference type="ARBA" id="ARBA00022676"/>
    </source>
</evidence>
<reference evidence="5 6" key="1">
    <citation type="submission" date="2023-09" db="EMBL/GenBank/DDBJ databases">
        <authorList>
            <person name="Rey-Velasco X."/>
        </authorList>
    </citation>
    <scope>NUCLEOTIDE SEQUENCE [LARGE SCALE GENOMIC DNA]</scope>
    <source>
        <strain evidence="5 6">F117</strain>
    </source>
</reference>
<sequence length="282" mass="32260">MRIYIVIPAHNEAEFIGQTLESLVQQSKIPEKIVVVDDNSTDGTTKIVDSFIRRHPFISLIKISSEAAHLPGSKVINAFNKGYKKLDENYDLICKFDADLVFPKNYLEKVASHFEASAKTGICGGFCSVYEKESWVLENLTGKDHLRGALKTYRKECFLEIGKLKSAMGWDTVDELLAQYHGWEVKTDKSLLVKHLKPTGKNYNKSSKFKQGEAFYRLHYGLLLTAIASAKMTLKKKNLQFFLDSLGGYFKAKKEKQPFLVSEEEGCFIRNLRWKNIRKKLF</sequence>
<accession>A0ABU3D715</accession>
<evidence type="ECO:0000313" key="5">
    <source>
        <dbReference type="EMBL" id="MDT0677150.1"/>
    </source>
</evidence>
<proteinExistence type="inferred from homology"/>
<dbReference type="Gene3D" id="3.90.550.10">
    <property type="entry name" value="Spore Coat Polysaccharide Biosynthesis Protein SpsA, Chain A"/>
    <property type="match status" value="1"/>
</dbReference>
<dbReference type="SUPFAM" id="SSF53448">
    <property type="entry name" value="Nucleotide-diphospho-sugar transferases"/>
    <property type="match status" value="1"/>
</dbReference>
<comment type="caution">
    <text evidence="5">The sequence shown here is derived from an EMBL/GenBank/DDBJ whole genome shotgun (WGS) entry which is preliminary data.</text>
</comment>
<gene>
    <name evidence="5" type="ORF">RM539_11205</name>
</gene>
<keyword evidence="3" id="KW-0808">Transferase</keyword>
<dbReference type="PANTHER" id="PTHR43630">
    <property type="entry name" value="POLY-BETA-1,6-N-ACETYL-D-GLUCOSAMINE SYNTHASE"/>
    <property type="match status" value="1"/>
</dbReference>
<dbReference type="InterPro" id="IPR029044">
    <property type="entry name" value="Nucleotide-diphossugar_trans"/>
</dbReference>
<dbReference type="RefSeq" id="WP_311503488.1">
    <property type="nucleotide sequence ID" value="NZ_JAVRHK010000007.1"/>
</dbReference>